<evidence type="ECO:0000313" key="2">
    <source>
        <dbReference type="Proteomes" id="UP001295462"/>
    </source>
</evidence>
<dbReference type="AlphaFoldDB" id="A0AAU9QW64"/>
<evidence type="ECO:0000313" key="1">
    <source>
        <dbReference type="EMBL" id="CAH1601108.1"/>
    </source>
</evidence>
<dbReference type="Proteomes" id="UP001295462">
    <property type="component" value="Unassembled WGS sequence"/>
</dbReference>
<protein>
    <submittedName>
        <fullName evidence="1">Uncharacterized protein</fullName>
    </submittedName>
</protein>
<name>A0AAU9QW64_9VIBR</name>
<reference evidence="1" key="1">
    <citation type="submission" date="2022-01" db="EMBL/GenBank/DDBJ databases">
        <authorList>
            <person name="Lagorce A."/>
        </authorList>
    </citation>
    <scope>NUCLEOTIDE SEQUENCE</scope>
    <source>
        <strain evidence="1">Th15_F1_A12</strain>
    </source>
</reference>
<dbReference type="EMBL" id="CAKMUD010000101">
    <property type="protein sequence ID" value="CAH1601108.1"/>
    <property type="molecule type" value="Genomic_DNA"/>
</dbReference>
<gene>
    <name evidence="1" type="ORF">THF1A12_460029</name>
</gene>
<comment type="caution">
    <text evidence="1">The sequence shown here is derived from an EMBL/GenBank/DDBJ whole genome shotgun (WGS) entry which is preliminary data.</text>
</comment>
<organism evidence="1 2">
    <name type="scientific">Vibrio jasicida</name>
    <dbReference type="NCBI Taxonomy" id="766224"/>
    <lineage>
        <taxon>Bacteria</taxon>
        <taxon>Pseudomonadati</taxon>
        <taxon>Pseudomonadota</taxon>
        <taxon>Gammaproteobacteria</taxon>
        <taxon>Vibrionales</taxon>
        <taxon>Vibrionaceae</taxon>
        <taxon>Vibrio</taxon>
    </lineage>
</organism>
<proteinExistence type="predicted"/>
<accession>A0AAU9QW64</accession>
<sequence>MCLGDIKESNRKDINAGEPLPAFRTLIYQKLRTVNQCLEVCEPNRVGT</sequence>